<evidence type="ECO:0000256" key="4">
    <source>
        <dbReference type="ARBA" id="ARBA00022692"/>
    </source>
</evidence>
<comment type="similarity">
    <text evidence="2">Belongs to the cation diffusion facilitator (CDF) transporter (TC 2.A.4) family. SLC30A subfamily.</text>
</comment>
<dbReference type="GO" id="GO:0005385">
    <property type="term" value="F:zinc ion transmembrane transporter activity"/>
    <property type="evidence" value="ECO:0007669"/>
    <property type="project" value="TreeGrafter"/>
</dbReference>
<reference evidence="12 13" key="1">
    <citation type="submission" date="2019-09" db="EMBL/GenBank/DDBJ databases">
        <title>NBRP : Genome information of microbial organism related human and environment.</title>
        <authorList>
            <person name="Hattori M."/>
            <person name="Oshima K."/>
            <person name="Inaba H."/>
            <person name="Suda W."/>
            <person name="Sakamoto M."/>
            <person name="Iino T."/>
            <person name="Kitahara M."/>
            <person name="Oshida Y."/>
            <person name="Iida T."/>
            <person name="Kudo T."/>
            <person name="Itoh T."/>
            <person name="Ohkuma M."/>
        </authorList>
    </citation>
    <scope>NUCLEOTIDE SEQUENCE [LARGE SCALE GENOMIC DNA]</scope>
    <source>
        <strain evidence="12 13">Hi-2</strain>
    </source>
</reference>
<feature type="domain" description="Cation efflux protein transmembrane" evidence="10">
    <location>
        <begin position="2"/>
        <end position="188"/>
    </location>
</feature>
<dbReference type="InterPro" id="IPR027469">
    <property type="entry name" value="Cation_efflux_TMD_sf"/>
</dbReference>
<feature type="transmembrane region" description="Helical" evidence="9">
    <location>
        <begin position="59"/>
        <end position="83"/>
    </location>
</feature>
<dbReference type="InterPro" id="IPR050681">
    <property type="entry name" value="CDF/SLC30A"/>
</dbReference>
<dbReference type="InterPro" id="IPR058533">
    <property type="entry name" value="Cation_efflux_TM"/>
</dbReference>
<feature type="transmembrane region" description="Helical" evidence="9">
    <location>
        <begin position="163"/>
        <end position="180"/>
    </location>
</feature>
<dbReference type="Gene3D" id="1.20.1510.10">
    <property type="entry name" value="Cation efflux protein transmembrane domain"/>
    <property type="match status" value="1"/>
</dbReference>
<protein>
    <submittedName>
        <fullName evidence="12">Zinc transporter ZitB</fullName>
    </submittedName>
</protein>
<feature type="transmembrane region" description="Helical" evidence="9">
    <location>
        <begin position="95"/>
        <end position="118"/>
    </location>
</feature>
<organism evidence="12 13">
    <name type="scientific">Iodidimonas gelatinilytica</name>
    <dbReference type="NCBI Taxonomy" id="1236966"/>
    <lineage>
        <taxon>Bacteria</taxon>
        <taxon>Pseudomonadati</taxon>
        <taxon>Pseudomonadota</taxon>
        <taxon>Alphaproteobacteria</taxon>
        <taxon>Iodidimonadales</taxon>
        <taxon>Iodidimonadaceae</taxon>
        <taxon>Iodidimonas</taxon>
    </lineage>
</organism>
<dbReference type="InterPro" id="IPR036837">
    <property type="entry name" value="Cation_efflux_CTD_sf"/>
</dbReference>
<dbReference type="NCBIfam" id="TIGR01297">
    <property type="entry name" value="CDF"/>
    <property type="match status" value="1"/>
</dbReference>
<dbReference type="SUPFAM" id="SSF161111">
    <property type="entry name" value="Cation efflux protein transmembrane domain-like"/>
    <property type="match status" value="1"/>
</dbReference>
<comment type="caution">
    <text evidence="12">The sequence shown here is derived from an EMBL/GenBank/DDBJ whole genome shotgun (WGS) entry which is preliminary data.</text>
</comment>
<name>A0A5A7MSV9_9PROT</name>
<dbReference type="InterPro" id="IPR027470">
    <property type="entry name" value="Cation_efflux_CTD"/>
</dbReference>
<keyword evidence="7" id="KW-0406">Ion transport</keyword>
<dbReference type="PANTHER" id="PTHR11562">
    <property type="entry name" value="CATION EFFLUX PROTEIN/ ZINC TRANSPORTER"/>
    <property type="match status" value="1"/>
</dbReference>
<evidence type="ECO:0000259" key="10">
    <source>
        <dbReference type="Pfam" id="PF01545"/>
    </source>
</evidence>
<evidence type="ECO:0000256" key="7">
    <source>
        <dbReference type="ARBA" id="ARBA00023065"/>
    </source>
</evidence>
<evidence type="ECO:0000256" key="6">
    <source>
        <dbReference type="ARBA" id="ARBA00022989"/>
    </source>
</evidence>
<evidence type="ECO:0000256" key="2">
    <source>
        <dbReference type="ARBA" id="ARBA00008873"/>
    </source>
</evidence>
<sequence>MLLIAGFMLVEVAGALLSGSLALLADAGHMLTDAAALALAWTAFRLSRRPTDHAKTYGYYRFEVVAAFINGLALLILVGWILWEAVERLITPPPVLGGPMLAVAIVGLLVNLVAFRMLHGADQDNLNIRAALWHVIGDILGSIAAIIAGLVIVLTGWTPIDPILSLLVAMLLVRAGWSLTKRTLNILMEGAPEHLDLDELRDKLIQAIPQVTGVHHLHVWLLTIERPMLTVHIEINSKDNADDTLIRIKRFLSDHYGITHSTIQIEREGCADHSHD</sequence>
<comment type="subcellular location">
    <subcellularLocation>
        <location evidence="1">Membrane</location>
        <topology evidence="1">Multi-pass membrane protein</topology>
    </subcellularLocation>
</comment>
<keyword evidence="6 9" id="KW-1133">Transmembrane helix</keyword>
<accession>A0A5A7MSV9</accession>
<dbReference type="GO" id="GO:0005886">
    <property type="term" value="C:plasma membrane"/>
    <property type="evidence" value="ECO:0007669"/>
    <property type="project" value="TreeGrafter"/>
</dbReference>
<dbReference type="Pfam" id="PF01545">
    <property type="entry name" value="Cation_efflux"/>
    <property type="match status" value="1"/>
</dbReference>
<evidence type="ECO:0000313" key="12">
    <source>
        <dbReference type="EMBL" id="GEQ98754.1"/>
    </source>
</evidence>
<keyword evidence="5" id="KW-0862">Zinc</keyword>
<evidence type="ECO:0000256" key="1">
    <source>
        <dbReference type="ARBA" id="ARBA00004141"/>
    </source>
</evidence>
<evidence type="ECO:0000256" key="3">
    <source>
        <dbReference type="ARBA" id="ARBA00022448"/>
    </source>
</evidence>
<evidence type="ECO:0000313" key="13">
    <source>
        <dbReference type="Proteomes" id="UP000322084"/>
    </source>
</evidence>
<dbReference type="EMBL" id="BKCL01000009">
    <property type="protein sequence ID" value="GEQ98754.1"/>
    <property type="molecule type" value="Genomic_DNA"/>
</dbReference>
<dbReference type="AlphaFoldDB" id="A0A5A7MSV9"/>
<feature type="transmembrane region" description="Helical" evidence="9">
    <location>
        <begin position="28"/>
        <end position="47"/>
    </location>
</feature>
<gene>
    <name evidence="12" type="primary">zitB</name>
    <name evidence="12" type="ORF">JCM17844_23910</name>
</gene>
<dbReference type="SUPFAM" id="SSF160240">
    <property type="entry name" value="Cation efflux protein cytoplasmic domain-like"/>
    <property type="match status" value="1"/>
</dbReference>
<dbReference type="Proteomes" id="UP000322084">
    <property type="component" value="Unassembled WGS sequence"/>
</dbReference>
<evidence type="ECO:0000256" key="8">
    <source>
        <dbReference type="ARBA" id="ARBA00023136"/>
    </source>
</evidence>
<evidence type="ECO:0000256" key="9">
    <source>
        <dbReference type="SAM" id="Phobius"/>
    </source>
</evidence>
<dbReference type="Pfam" id="PF16916">
    <property type="entry name" value="ZT_dimer"/>
    <property type="match status" value="1"/>
</dbReference>
<keyword evidence="5" id="KW-0864">Zinc transport</keyword>
<dbReference type="InterPro" id="IPR002524">
    <property type="entry name" value="Cation_efflux"/>
</dbReference>
<dbReference type="PANTHER" id="PTHR11562:SF17">
    <property type="entry name" value="RE54080P-RELATED"/>
    <property type="match status" value="1"/>
</dbReference>
<keyword evidence="8 9" id="KW-0472">Membrane</keyword>
<keyword evidence="4 9" id="KW-0812">Transmembrane</keyword>
<evidence type="ECO:0000256" key="5">
    <source>
        <dbReference type="ARBA" id="ARBA00022906"/>
    </source>
</evidence>
<evidence type="ECO:0000259" key="11">
    <source>
        <dbReference type="Pfam" id="PF16916"/>
    </source>
</evidence>
<proteinExistence type="inferred from homology"/>
<feature type="transmembrane region" description="Helical" evidence="9">
    <location>
        <begin position="130"/>
        <end position="157"/>
    </location>
</feature>
<feature type="domain" description="Cation efflux protein cytoplasmic" evidence="11">
    <location>
        <begin position="196"/>
        <end position="267"/>
    </location>
</feature>
<keyword evidence="3" id="KW-0813">Transport</keyword>